<evidence type="ECO:0008006" key="9">
    <source>
        <dbReference type="Google" id="ProtNLM"/>
    </source>
</evidence>
<evidence type="ECO:0000256" key="3">
    <source>
        <dbReference type="PROSITE-ProRule" id="PRU00221"/>
    </source>
</evidence>
<evidence type="ECO:0000256" key="4">
    <source>
        <dbReference type="SAM" id="MobiDB-lite"/>
    </source>
</evidence>
<dbReference type="InterPro" id="IPR036322">
    <property type="entry name" value="WD40_repeat_dom_sf"/>
</dbReference>
<dbReference type="GO" id="GO:0006364">
    <property type="term" value="P:rRNA processing"/>
    <property type="evidence" value="ECO:0007669"/>
    <property type="project" value="InterPro"/>
</dbReference>
<dbReference type="PANTHER" id="PTHR22840">
    <property type="entry name" value="WD REPEAT-CONTAINING PROTEIN 36"/>
    <property type="match status" value="1"/>
</dbReference>
<dbReference type="InterPro" id="IPR001680">
    <property type="entry name" value="WD40_rpt"/>
</dbReference>
<dbReference type="EMBL" id="WIWT01000090">
    <property type="protein sequence ID" value="KAF3202214.1"/>
    <property type="molecule type" value="Genomic_DNA"/>
</dbReference>
<dbReference type="SUPFAM" id="SSF50998">
    <property type="entry name" value="Quinoprotein alcohol dehydrogenase-like"/>
    <property type="match status" value="1"/>
</dbReference>
<dbReference type="Pfam" id="PF04192">
    <property type="entry name" value="Utp21"/>
    <property type="match status" value="1"/>
</dbReference>
<reference evidence="7" key="1">
    <citation type="submission" date="2019-06" db="EMBL/GenBank/DDBJ databases">
        <authorList>
            <person name="Palmer J.M."/>
        </authorList>
    </citation>
    <scope>NUCLEOTIDE SEQUENCE</scope>
    <source>
        <strain evidence="7">TWF679</strain>
    </source>
</reference>
<dbReference type="InterPro" id="IPR011047">
    <property type="entry name" value="Quinoprotein_ADH-like_sf"/>
</dbReference>
<evidence type="ECO:0000313" key="8">
    <source>
        <dbReference type="Proteomes" id="UP000614610"/>
    </source>
</evidence>
<accession>A0A6G1LW69</accession>
<evidence type="ECO:0000256" key="1">
    <source>
        <dbReference type="ARBA" id="ARBA00022574"/>
    </source>
</evidence>
<feature type="compositionally biased region" description="Polar residues" evidence="4">
    <location>
        <begin position="1098"/>
        <end position="1117"/>
    </location>
</feature>
<dbReference type="SMART" id="SM00320">
    <property type="entry name" value="WD40"/>
    <property type="match status" value="10"/>
</dbReference>
<feature type="domain" description="WDR36/Utp21 N-terminal" evidence="6">
    <location>
        <begin position="60"/>
        <end position="351"/>
    </location>
</feature>
<feature type="domain" description="WDR36/Utp21 C-terminal" evidence="5">
    <location>
        <begin position="769"/>
        <end position="1014"/>
    </location>
</feature>
<dbReference type="GO" id="GO:0032040">
    <property type="term" value="C:small-subunit processome"/>
    <property type="evidence" value="ECO:0007669"/>
    <property type="project" value="InterPro"/>
</dbReference>
<organism evidence="7 8">
    <name type="scientific">Orbilia oligospora</name>
    <name type="common">Nematode-trapping fungus</name>
    <name type="synonym">Arthrobotrys oligospora</name>
    <dbReference type="NCBI Taxonomy" id="2813651"/>
    <lineage>
        <taxon>Eukaryota</taxon>
        <taxon>Fungi</taxon>
        <taxon>Dikarya</taxon>
        <taxon>Ascomycota</taxon>
        <taxon>Pezizomycotina</taxon>
        <taxon>Orbiliomycetes</taxon>
        <taxon>Orbiliales</taxon>
        <taxon>Orbiliaceae</taxon>
        <taxon>Orbilia</taxon>
    </lineage>
</organism>
<feature type="compositionally biased region" description="Low complexity" evidence="4">
    <location>
        <begin position="19"/>
        <end position="29"/>
    </location>
</feature>
<dbReference type="Pfam" id="PF25168">
    <property type="entry name" value="Beta-prop_WDR36-Utp21_2nd"/>
    <property type="match status" value="1"/>
</dbReference>
<evidence type="ECO:0000259" key="6">
    <source>
        <dbReference type="Pfam" id="PF25171"/>
    </source>
</evidence>
<keyword evidence="1 3" id="KW-0853">WD repeat</keyword>
<dbReference type="InterPro" id="IPR019775">
    <property type="entry name" value="WD40_repeat_CS"/>
</dbReference>
<dbReference type="AlphaFoldDB" id="A0A6G1LW69"/>
<dbReference type="InterPro" id="IPR015943">
    <property type="entry name" value="WD40/YVTN_repeat-like_dom_sf"/>
</dbReference>
<dbReference type="InterPro" id="IPR007319">
    <property type="entry name" value="WDR36/Utp21_C"/>
</dbReference>
<dbReference type="Proteomes" id="UP000614610">
    <property type="component" value="Unassembled WGS sequence"/>
</dbReference>
<evidence type="ECO:0000256" key="2">
    <source>
        <dbReference type="ARBA" id="ARBA00022737"/>
    </source>
</evidence>
<dbReference type="GO" id="GO:0034388">
    <property type="term" value="C:Pwp2p-containing subcomplex of 90S preribosome"/>
    <property type="evidence" value="ECO:0007669"/>
    <property type="project" value="TreeGrafter"/>
</dbReference>
<feature type="region of interest" description="Disordered" evidence="4">
    <location>
        <begin position="1098"/>
        <end position="1122"/>
    </location>
</feature>
<dbReference type="PROSITE" id="PS00678">
    <property type="entry name" value="WD_REPEATS_1"/>
    <property type="match status" value="2"/>
</dbReference>
<evidence type="ECO:0000259" key="5">
    <source>
        <dbReference type="Pfam" id="PF04192"/>
    </source>
</evidence>
<sequence length="1130" mass="122742">MSPDVSNPPAKRARLEVAKSTSQQSQKSSSRIFAPFRSLGHVTTSTPFALLQHSATFQLSTSTGHSVSTYDIRRLNLLFVTSPQTPSEITSIYARGKEIYVGFRTGIWIFERGKKKGEMQMDEVKKGRTGIKDIFGFGDWLVGIIGPKSVGVWNIGSRELYTTIELFGDSDIVNIIHPPTFLNKICIGTSDGSIEIWNIRSGKLVYSILPPKTPNGTDIGHLTSLSLSTHHSIVAMGFSSGTINLHNIQTDTSLFQLSSSAPVTSLSFRSDLVPPPLKSSSDPPSPSDMLASASSNGNITLWSLKSRKAIGIMRGVHSSATGGISRATFLPGQNVLVTSGGDNAIKLWVFDTPTTVLPRILRQRGGHASAPNTIMFHPSTHFILSGSLDHSLWGFSLRSDAQSTELSQGSMESTMNKLKKSGMYDRIADVSLLKGAIITCIAVEGNRDGSGAEWGSNELGWEGVITGGREEAFARSWSWTRRKVGRWTLPTGDGGEVKSVAISPCGTFGIVGSAKGAIDSYNLQSGIHRARFPARATKAQIAARKDGQGSRAGWKHAGGVTGLVVDSVNQVLISCGLDGFVKFWEFKSGLLQHQISFTEGTACTALRIHRSSGLIAISCDDLGIRVVDIETRKVVRELWGCGGRISDICFSNDSRWLIASSMDSTIRVWDLPTGHLIDGFKTPSVVNSISFSPDGNFLATASIDSVGIGIYTNKTVFTHVPTRRISEDDIKKLTGPSSTGEGGTGLVESAFAQDTEEEEGLDGQYTTADQLSDQMLTMSLLPKNRWMNLLNLEHIKARNRPNDPIKKPEKAPFFLGSLASLKDGAAKLVGADDANKDMDNGLDLSVADASRRAIEKAELSRVKSGDVEFERRFTRLLMEGSEDGNYTAFIEHMKTLPPSTTDLEIRTLDTSSAPYFELISFVEALTQRLRSRKDYEFVLAWMRVFLKIHGETVAKEEEELAKAEDSEAEDEEDSDDDEMADLRDEKPTVKEALQEYREEMKQEAGRVSELVGYSIEKDRHHTHTHYVSGKESISPITITTTMLSSKLILAAFLFSTASIAQLPGLRISNPKVATSSPSCTNKNAENATKLNLPPFIDVSNSEPNAASKPGSQPLSNQYGGGGGARVAYMG</sequence>
<dbReference type="PANTHER" id="PTHR22840:SF12">
    <property type="entry name" value="WD REPEAT-CONTAINING PROTEIN 36"/>
    <property type="match status" value="1"/>
</dbReference>
<proteinExistence type="predicted"/>
<feature type="region of interest" description="Disordered" evidence="4">
    <location>
        <begin position="1"/>
        <end position="29"/>
    </location>
</feature>
<name>A0A6G1LW69_ORBOL</name>
<feature type="repeat" description="WD" evidence="3">
    <location>
        <begin position="638"/>
        <end position="679"/>
    </location>
</feature>
<keyword evidence="2" id="KW-0677">Repeat</keyword>
<dbReference type="PROSITE" id="PS50082">
    <property type="entry name" value="WD_REPEATS_2"/>
    <property type="match status" value="4"/>
</dbReference>
<evidence type="ECO:0000313" key="7">
    <source>
        <dbReference type="EMBL" id="KAF3202214.1"/>
    </source>
</evidence>
<dbReference type="InterPro" id="IPR059157">
    <property type="entry name" value="WDR36-Utp21_N"/>
</dbReference>
<dbReference type="PROSITE" id="PS50294">
    <property type="entry name" value="WD_REPEATS_REGION"/>
    <property type="match status" value="1"/>
</dbReference>
<dbReference type="OrthoDB" id="10250769at2759"/>
<protein>
    <recommendedName>
        <fullName evidence="9">Small-subunit processome Utp21 domain-containing protein</fullName>
    </recommendedName>
</protein>
<feature type="repeat" description="WD" evidence="3">
    <location>
        <begin position="188"/>
        <end position="207"/>
    </location>
</feature>
<dbReference type="Gene3D" id="2.130.10.10">
    <property type="entry name" value="YVTN repeat-like/Quinoprotein amine dehydrogenase"/>
    <property type="match status" value="2"/>
</dbReference>
<feature type="region of interest" description="Disordered" evidence="4">
    <location>
        <begin position="957"/>
        <end position="987"/>
    </location>
</feature>
<feature type="compositionally biased region" description="Acidic residues" evidence="4">
    <location>
        <begin position="966"/>
        <end position="979"/>
    </location>
</feature>
<gene>
    <name evidence="7" type="ORF">TWF679_011047</name>
</gene>
<dbReference type="Pfam" id="PF25171">
    <property type="entry name" value="Beta-prop_WDR36-Utp21_1st"/>
    <property type="match status" value="1"/>
</dbReference>
<feature type="repeat" description="WD" evidence="3">
    <location>
        <begin position="317"/>
        <end position="348"/>
    </location>
</feature>
<comment type="caution">
    <text evidence="7">The sequence shown here is derived from an EMBL/GenBank/DDBJ whole genome shotgun (WGS) entry which is preliminary data.</text>
</comment>
<dbReference type="SUPFAM" id="SSF50978">
    <property type="entry name" value="WD40 repeat-like"/>
    <property type="match status" value="1"/>
</dbReference>
<feature type="repeat" description="WD" evidence="3">
    <location>
        <begin position="556"/>
        <end position="594"/>
    </location>
</feature>